<feature type="non-terminal residue" evidence="1">
    <location>
        <position position="207"/>
    </location>
</feature>
<gene>
    <name evidence="1" type="ORF">WOLCODRAFT_138643</name>
</gene>
<protein>
    <submittedName>
        <fullName evidence="1">Uncharacterized protein</fullName>
    </submittedName>
</protein>
<dbReference type="Proteomes" id="UP000218811">
    <property type="component" value="Unassembled WGS sequence"/>
</dbReference>
<evidence type="ECO:0000313" key="2">
    <source>
        <dbReference type="Proteomes" id="UP000218811"/>
    </source>
</evidence>
<proteinExistence type="predicted"/>
<organism evidence="1 2">
    <name type="scientific">Wolfiporia cocos (strain MD-104)</name>
    <name type="common">Brown rot fungus</name>
    <dbReference type="NCBI Taxonomy" id="742152"/>
    <lineage>
        <taxon>Eukaryota</taxon>
        <taxon>Fungi</taxon>
        <taxon>Dikarya</taxon>
        <taxon>Basidiomycota</taxon>
        <taxon>Agaricomycotina</taxon>
        <taxon>Agaricomycetes</taxon>
        <taxon>Polyporales</taxon>
        <taxon>Phaeolaceae</taxon>
        <taxon>Wolfiporia</taxon>
    </lineage>
</organism>
<accession>A0A2H3K491</accession>
<sequence length="207" mass="24261">MRYGFRTLTDVAGAEKSPAQPLRPAKRGPRYGLGITTLDQHRLCEDDFIRVPTGAKYCHVWNRHYLERRKKPTKHGSRWRPGRSQLLPRSAFFWPFYYQTVRPKEGVRGARSYNNKRPFPPRTQGFLYFYRPFGLPWQAGEVRFRTTKGPNPSTFNEGKDLELFSGSPWRVPLFRIASEKRSVLREVLIRDKLVTSGQFKQCIQILN</sequence>
<dbReference type="OrthoDB" id="2758168at2759"/>
<dbReference type="EMBL" id="KB468146">
    <property type="protein sequence ID" value="PCH43864.1"/>
    <property type="molecule type" value="Genomic_DNA"/>
</dbReference>
<keyword evidence="2" id="KW-1185">Reference proteome</keyword>
<name>A0A2H3K491_WOLCO</name>
<evidence type="ECO:0000313" key="1">
    <source>
        <dbReference type="EMBL" id="PCH43864.1"/>
    </source>
</evidence>
<dbReference type="AlphaFoldDB" id="A0A2H3K491"/>
<reference evidence="1 2" key="1">
    <citation type="journal article" date="2012" name="Science">
        <title>The Paleozoic origin of enzymatic lignin decomposition reconstructed from 31 fungal genomes.</title>
        <authorList>
            <person name="Floudas D."/>
            <person name="Binder M."/>
            <person name="Riley R."/>
            <person name="Barry K."/>
            <person name="Blanchette R.A."/>
            <person name="Henrissat B."/>
            <person name="Martinez A.T."/>
            <person name="Otillar R."/>
            <person name="Spatafora J.W."/>
            <person name="Yadav J.S."/>
            <person name="Aerts A."/>
            <person name="Benoit I."/>
            <person name="Boyd A."/>
            <person name="Carlson A."/>
            <person name="Copeland A."/>
            <person name="Coutinho P.M."/>
            <person name="de Vries R.P."/>
            <person name="Ferreira P."/>
            <person name="Findley K."/>
            <person name="Foster B."/>
            <person name="Gaskell J."/>
            <person name="Glotzer D."/>
            <person name="Gorecki P."/>
            <person name="Heitman J."/>
            <person name="Hesse C."/>
            <person name="Hori C."/>
            <person name="Igarashi K."/>
            <person name="Jurgens J.A."/>
            <person name="Kallen N."/>
            <person name="Kersten P."/>
            <person name="Kohler A."/>
            <person name="Kuees U."/>
            <person name="Kumar T.K.A."/>
            <person name="Kuo A."/>
            <person name="LaButti K."/>
            <person name="Larrondo L.F."/>
            <person name="Lindquist E."/>
            <person name="Ling A."/>
            <person name="Lombard V."/>
            <person name="Lucas S."/>
            <person name="Lundell T."/>
            <person name="Martin R."/>
            <person name="McLaughlin D.J."/>
            <person name="Morgenstern I."/>
            <person name="Morin E."/>
            <person name="Murat C."/>
            <person name="Nagy L.G."/>
            <person name="Nolan M."/>
            <person name="Ohm R.A."/>
            <person name="Patyshakuliyeva A."/>
            <person name="Rokas A."/>
            <person name="Ruiz-Duenas F.J."/>
            <person name="Sabat G."/>
            <person name="Salamov A."/>
            <person name="Samejima M."/>
            <person name="Schmutz J."/>
            <person name="Slot J.C."/>
            <person name="St John F."/>
            <person name="Stenlid J."/>
            <person name="Sun H."/>
            <person name="Sun S."/>
            <person name="Syed K."/>
            <person name="Tsang A."/>
            <person name="Wiebenga A."/>
            <person name="Young D."/>
            <person name="Pisabarro A."/>
            <person name="Eastwood D.C."/>
            <person name="Martin F."/>
            <person name="Cullen D."/>
            <person name="Grigoriev I.V."/>
            <person name="Hibbett D.S."/>
        </authorList>
    </citation>
    <scope>NUCLEOTIDE SEQUENCE [LARGE SCALE GENOMIC DNA]</scope>
    <source>
        <strain evidence="1 2">MD-104</strain>
    </source>
</reference>